<evidence type="ECO:0000313" key="1">
    <source>
        <dbReference type="EMBL" id="MED6173547.1"/>
    </source>
</evidence>
<reference evidence="1 2" key="1">
    <citation type="journal article" date="2023" name="Plants (Basel)">
        <title>Bridging the Gap: Combining Genomics and Transcriptomics Approaches to Understand Stylosanthes scabra, an Orphan Legume from the Brazilian Caatinga.</title>
        <authorList>
            <person name="Ferreira-Neto J.R.C."/>
            <person name="da Silva M.D."/>
            <person name="Binneck E."/>
            <person name="de Melo N.F."/>
            <person name="da Silva R.H."/>
            <person name="de Melo A.L.T.M."/>
            <person name="Pandolfi V."/>
            <person name="Bustamante F.O."/>
            <person name="Brasileiro-Vidal A.C."/>
            <person name="Benko-Iseppon A.M."/>
        </authorList>
    </citation>
    <scope>NUCLEOTIDE SEQUENCE [LARGE SCALE GENOMIC DNA]</scope>
    <source>
        <tissue evidence="1">Leaves</tissue>
    </source>
</reference>
<dbReference type="PANTHER" id="PTHR44099:SF4">
    <property type="entry name" value="RABCONNECTIN-3B, ISOFORM A"/>
    <property type="match status" value="1"/>
</dbReference>
<dbReference type="InterPro" id="IPR049916">
    <property type="entry name" value="WDR72-like"/>
</dbReference>
<accession>A0ABU6VKT2</accession>
<evidence type="ECO:0000313" key="2">
    <source>
        <dbReference type="Proteomes" id="UP001341840"/>
    </source>
</evidence>
<dbReference type="PANTHER" id="PTHR44099">
    <property type="entry name" value="RABCONNECTIN-3B, ISOFORM A"/>
    <property type="match status" value="1"/>
</dbReference>
<protein>
    <recommendedName>
        <fullName evidence="3">Transducin/WD40 repeat-like superfamily protein</fullName>
    </recommendedName>
</protein>
<keyword evidence="2" id="KW-1185">Reference proteome</keyword>
<evidence type="ECO:0008006" key="3">
    <source>
        <dbReference type="Google" id="ProtNLM"/>
    </source>
</evidence>
<dbReference type="SUPFAM" id="SSF50978">
    <property type="entry name" value="WD40 repeat-like"/>
    <property type="match status" value="1"/>
</dbReference>
<name>A0ABU6VKT2_9FABA</name>
<gene>
    <name evidence="1" type="ORF">PIB30_118502</name>
</gene>
<proteinExistence type="predicted"/>
<dbReference type="Gene3D" id="2.130.10.10">
    <property type="entry name" value="YVTN repeat-like/Quinoprotein amine dehydrogenase"/>
    <property type="match status" value="1"/>
</dbReference>
<dbReference type="InterPro" id="IPR015943">
    <property type="entry name" value="WD40/YVTN_repeat-like_dom_sf"/>
</dbReference>
<dbReference type="Proteomes" id="UP001341840">
    <property type="component" value="Unassembled WGS sequence"/>
</dbReference>
<dbReference type="EMBL" id="JASCZI010151570">
    <property type="protein sequence ID" value="MED6173547.1"/>
    <property type="molecule type" value="Genomic_DNA"/>
</dbReference>
<comment type="caution">
    <text evidence="1">The sequence shown here is derived from an EMBL/GenBank/DDBJ whole genome shotgun (WGS) entry which is preliminary data.</text>
</comment>
<organism evidence="1 2">
    <name type="scientific">Stylosanthes scabra</name>
    <dbReference type="NCBI Taxonomy" id="79078"/>
    <lineage>
        <taxon>Eukaryota</taxon>
        <taxon>Viridiplantae</taxon>
        <taxon>Streptophyta</taxon>
        <taxon>Embryophyta</taxon>
        <taxon>Tracheophyta</taxon>
        <taxon>Spermatophyta</taxon>
        <taxon>Magnoliopsida</taxon>
        <taxon>eudicotyledons</taxon>
        <taxon>Gunneridae</taxon>
        <taxon>Pentapetalae</taxon>
        <taxon>rosids</taxon>
        <taxon>fabids</taxon>
        <taxon>Fabales</taxon>
        <taxon>Fabaceae</taxon>
        <taxon>Papilionoideae</taxon>
        <taxon>50 kb inversion clade</taxon>
        <taxon>dalbergioids sensu lato</taxon>
        <taxon>Dalbergieae</taxon>
        <taxon>Pterocarpus clade</taxon>
        <taxon>Stylosanthes</taxon>
    </lineage>
</organism>
<sequence length="328" mass="36582">MESTWNKHMASEIPRLIVDIFFQVELSGPSSKEIPPASFAIKKTLVEVLLPSLAMVDIPGFLSAIERQIWSTSSDSSVHLVSLLTLIRIMRGSPRNLAQYLDKVVNFILHTIDPSNSVMRKTCYQSSMTTLKEVVRVYPMVAVNDSWTRLAVGDVIGEINSSSIRVYDMQSVTMIKVLDASGPPGLPSLLTSASGTMLTTAISALSFSPDGEGLVAFSEHGLMIRWWSVGSVWWEKLSRNFIPVQCTKLIFVPPWEGFSPNSSRSSIMANILENDRKLSVQDNARDSNHGDSMKQLLHNLDLTYRLEWVGDRKILLTRHGQELGTFQL</sequence>
<dbReference type="InterPro" id="IPR036322">
    <property type="entry name" value="WD40_repeat_dom_sf"/>
</dbReference>